<comment type="catalytic activity">
    <reaction evidence="3 4">
        <text>holo-[ACP] + malonyl-CoA = malonyl-[ACP] + CoA</text>
        <dbReference type="Rhea" id="RHEA:41792"/>
        <dbReference type="Rhea" id="RHEA-COMP:9623"/>
        <dbReference type="Rhea" id="RHEA-COMP:9685"/>
        <dbReference type="ChEBI" id="CHEBI:57287"/>
        <dbReference type="ChEBI" id="CHEBI:57384"/>
        <dbReference type="ChEBI" id="CHEBI:64479"/>
        <dbReference type="ChEBI" id="CHEBI:78449"/>
        <dbReference type="EC" id="2.3.1.39"/>
    </reaction>
</comment>
<dbReference type="PANTHER" id="PTHR42681">
    <property type="entry name" value="MALONYL-COA-ACYL CARRIER PROTEIN TRANSACYLASE, MITOCHONDRIAL"/>
    <property type="match status" value="1"/>
</dbReference>
<dbReference type="GO" id="GO:0004314">
    <property type="term" value="F:[acyl-carrier-protein] S-malonyltransferase activity"/>
    <property type="evidence" value="ECO:0007669"/>
    <property type="project" value="UniProtKB-EC"/>
</dbReference>
<dbReference type="InterPro" id="IPR001227">
    <property type="entry name" value="Ac_transferase_dom_sf"/>
</dbReference>
<gene>
    <name evidence="7" type="ordered locus">Ccur_11140</name>
</gene>
<feature type="active site" evidence="5">
    <location>
        <position position="97"/>
    </location>
</feature>
<keyword evidence="8" id="KW-1185">Reference proteome</keyword>
<organism evidence="7 8">
    <name type="scientific">Cryptobacterium curtum (strain ATCC 700683 / DSM 15641 / CCUG 43107 / 12-3)</name>
    <dbReference type="NCBI Taxonomy" id="469378"/>
    <lineage>
        <taxon>Bacteria</taxon>
        <taxon>Bacillati</taxon>
        <taxon>Actinomycetota</taxon>
        <taxon>Coriobacteriia</taxon>
        <taxon>Eggerthellales</taxon>
        <taxon>Eggerthellaceae</taxon>
        <taxon>Cryptobacterium</taxon>
    </lineage>
</organism>
<dbReference type="Pfam" id="PF00698">
    <property type="entry name" value="Acyl_transf_1"/>
    <property type="match status" value="1"/>
</dbReference>
<feature type="active site" evidence="5">
    <location>
        <position position="205"/>
    </location>
</feature>
<sequence length="321" mass="33576">MPLASIAATAPVFLCSGQGSQQPGMGISALQIPAVAETFECASDVFGCDMKQLVSDAPAEVLNDTRNAQAAITTLSIALGRALISAGVQPAAILGFSLGQMSALALSGMVSDTEAFRIVRERAAIMARVAAERPGAMSALLKADHDSVRAVCNGCAQGQVLVPANFNCPGQIVISGEVDAVSRAEEAWAAQGKRFSRLATAGAFHSPLMQPAAYEFDSFLSNVTFAEARIPLICNTDARPLSASAARAHLADHLTHPVLFEKSVAYLESLGARTFVEVGFGGVLSGLVRRIDKEATRLCVQDEESFMQCVEAYAGADLNAL</sequence>
<evidence type="ECO:0000256" key="2">
    <source>
        <dbReference type="ARBA" id="ARBA00023315"/>
    </source>
</evidence>
<dbReference type="SUPFAM" id="SSF52151">
    <property type="entry name" value="FabD/lysophospholipase-like"/>
    <property type="match status" value="1"/>
</dbReference>
<dbReference type="InterPro" id="IPR014043">
    <property type="entry name" value="Acyl_transferase_dom"/>
</dbReference>
<evidence type="ECO:0000259" key="6">
    <source>
        <dbReference type="SMART" id="SM00827"/>
    </source>
</evidence>
<dbReference type="InterPro" id="IPR016036">
    <property type="entry name" value="Malonyl_transacylase_ACP-bd"/>
</dbReference>
<dbReference type="InterPro" id="IPR016035">
    <property type="entry name" value="Acyl_Trfase/lysoPLipase"/>
</dbReference>
<protein>
    <recommendedName>
        <fullName evidence="4">Malonyl CoA-acyl carrier protein transacylase</fullName>
        <ecNumber evidence="4">2.3.1.39</ecNumber>
    </recommendedName>
</protein>
<dbReference type="SUPFAM" id="SSF55048">
    <property type="entry name" value="Probable ACP-binding domain of malonyl-CoA ACP transacylase"/>
    <property type="match status" value="1"/>
</dbReference>
<evidence type="ECO:0000256" key="4">
    <source>
        <dbReference type="PIRNR" id="PIRNR000446"/>
    </source>
</evidence>
<dbReference type="Gene3D" id="3.30.70.250">
    <property type="entry name" value="Malonyl-CoA ACP transacylase, ACP-binding"/>
    <property type="match status" value="1"/>
</dbReference>
<dbReference type="InterPro" id="IPR024925">
    <property type="entry name" value="Malonyl_CoA-ACP_transAc"/>
</dbReference>
<dbReference type="GO" id="GO:0005829">
    <property type="term" value="C:cytosol"/>
    <property type="evidence" value="ECO:0007669"/>
    <property type="project" value="TreeGrafter"/>
</dbReference>
<evidence type="ECO:0000313" key="8">
    <source>
        <dbReference type="Proteomes" id="UP000000954"/>
    </source>
</evidence>
<evidence type="ECO:0000256" key="3">
    <source>
        <dbReference type="ARBA" id="ARBA00048462"/>
    </source>
</evidence>
<keyword evidence="2 4" id="KW-0012">Acyltransferase</keyword>
<accession>C7MPG4</accession>
<dbReference type="SMART" id="SM00827">
    <property type="entry name" value="PKS_AT"/>
    <property type="match status" value="1"/>
</dbReference>
<dbReference type="EMBL" id="CP001682">
    <property type="protein sequence ID" value="ACU94804.1"/>
    <property type="molecule type" value="Genomic_DNA"/>
</dbReference>
<dbReference type="PANTHER" id="PTHR42681:SF1">
    <property type="entry name" value="MALONYL-COA-ACYL CARRIER PROTEIN TRANSACYLASE, MITOCHONDRIAL"/>
    <property type="match status" value="1"/>
</dbReference>
<evidence type="ECO:0000313" key="7">
    <source>
        <dbReference type="EMBL" id="ACU94804.1"/>
    </source>
</evidence>
<dbReference type="STRING" id="469378.Ccur_11140"/>
<dbReference type="InterPro" id="IPR050858">
    <property type="entry name" value="Mal-CoA-ACP_Trans/PKS_FabD"/>
</dbReference>
<evidence type="ECO:0000256" key="1">
    <source>
        <dbReference type="ARBA" id="ARBA00022679"/>
    </source>
</evidence>
<proteinExistence type="inferred from homology"/>
<dbReference type="Proteomes" id="UP000000954">
    <property type="component" value="Chromosome"/>
</dbReference>
<dbReference type="KEGG" id="ccu:Ccur_11140"/>
<dbReference type="GO" id="GO:0006633">
    <property type="term" value="P:fatty acid biosynthetic process"/>
    <property type="evidence" value="ECO:0007669"/>
    <property type="project" value="TreeGrafter"/>
</dbReference>
<dbReference type="FunFam" id="3.30.70.250:FF:000001">
    <property type="entry name" value="Malonyl CoA-acyl carrier protein transacylase"/>
    <property type="match status" value="1"/>
</dbReference>
<reference evidence="7 8" key="1">
    <citation type="journal article" date="2009" name="Stand. Genomic Sci.">
        <title>Complete genome sequence of Cryptobacterium curtum type strain (12-3).</title>
        <authorList>
            <person name="Mavrommatis K."/>
            <person name="Pukall R."/>
            <person name="Rohde C."/>
            <person name="Chen F."/>
            <person name="Sims D."/>
            <person name="Brettin T."/>
            <person name="Kuske C."/>
            <person name="Detter J.C."/>
            <person name="Han C."/>
            <person name="Lapidus A."/>
            <person name="Copeland A."/>
            <person name="Glavina Del Rio T."/>
            <person name="Nolan M."/>
            <person name="Lucas S."/>
            <person name="Tice H."/>
            <person name="Cheng J.F."/>
            <person name="Bruce D."/>
            <person name="Goodwin L."/>
            <person name="Pitluck S."/>
            <person name="Ovchinnikova G."/>
            <person name="Pati A."/>
            <person name="Ivanova N."/>
            <person name="Chen A."/>
            <person name="Palaniappan K."/>
            <person name="Chain P."/>
            <person name="D'haeseleer P."/>
            <person name="Goker M."/>
            <person name="Bristow J."/>
            <person name="Eisen J.A."/>
            <person name="Markowitz V."/>
            <person name="Hugenholtz P."/>
            <person name="Rohde M."/>
            <person name="Klenk H.P."/>
            <person name="Kyrpides N.C."/>
        </authorList>
    </citation>
    <scope>NUCLEOTIDE SEQUENCE [LARGE SCALE GENOMIC DNA]</scope>
    <source>
        <strain evidence="8">ATCC 700683 / DSM 15641 / 12-3</strain>
    </source>
</reference>
<dbReference type="HOGENOM" id="CLU_030558_1_1_11"/>
<keyword evidence="1 4" id="KW-0808">Transferase</keyword>
<dbReference type="AlphaFoldDB" id="C7MPG4"/>
<comment type="similarity">
    <text evidence="4">Belongs to the fabD family.</text>
</comment>
<feature type="domain" description="Malonyl-CoA:ACP transacylase (MAT)" evidence="6">
    <location>
        <begin position="14"/>
        <end position="303"/>
    </location>
</feature>
<dbReference type="eggNOG" id="COG0331">
    <property type="taxonomic scope" value="Bacteria"/>
</dbReference>
<name>C7MPG4_CRYCD</name>
<dbReference type="EC" id="2.3.1.39" evidence="4"/>
<dbReference type="PIRSF" id="PIRSF000446">
    <property type="entry name" value="Mct"/>
    <property type="match status" value="1"/>
</dbReference>
<evidence type="ECO:0000256" key="5">
    <source>
        <dbReference type="PIRSR" id="PIRSR000446-1"/>
    </source>
</evidence>
<dbReference type="Gene3D" id="3.40.366.10">
    <property type="entry name" value="Malonyl-Coenzyme A Acyl Carrier Protein, domain 2"/>
    <property type="match status" value="1"/>
</dbReference>